<feature type="region of interest" description="Disordered" evidence="2">
    <location>
        <begin position="1"/>
        <end position="88"/>
    </location>
</feature>
<protein>
    <submittedName>
        <fullName evidence="4">IFRD domain protein</fullName>
    </submittedName>
</protein>
<dbReference type="AlphaFoldDB" id="B8MNH6"/>
<evidence type="ECO:0000313" key="4">
    <source>
        <dbReference type="EMBL" id="EED14065.1"/>
    </source>
</evidence>
<proteinExistence type="inferred from homology"/>
<feature type="domain" description="Interferon-related developmental regulator N-terminal" evidence="3">
    <location>
        <begin position="70"/>
        <end position="377"/>
    </location>
</feature>
<dbReference type="InterPro" id="IPR016024">
    <property type="entry name" value="ARM-type_fold"/>
</dbReference>
<dbReference type="Gene3D" id="1.25.10.10">
    <property type="entry name" value="Leucine-rich Repeat Variant"/>
    <property type="match status" value="1"/>
</dbReference>
<feature type="region of interest" description="Disordered" evidence="2">
    <location>
        <begin position="296"/>
        <end position="330"/>
    </location>
</feature>
<dbReference type="OrthoDB" id="18978at2759"/>
<dbReference type="EMBL" id="EQ962658">
    <property type="protein sequence ID" value="EED14065.1"/>
    <property type="molecule type" value="Genomic_DNA"/>
</dbReference>
<feature type="compositionally biased region" description="Polar residues" evidence="2">
    <location>
        <begin position="63"/>
        <end position="74"/>
    </location>
</feature>
<dbReference type="PhylomeDB" id="B8MNH6"/>
<dbReference type="eggNOG" id="KOG2842">
    <property type="taxonomic scope" value="Eukaryota"/>
</dbReference>
<comment type="similarity">
    <text evidence="1">Belongs to the IFRD family.</text>
</comment>
<reference evidence="5" key="1">
    <citation type="journal article" date="2015" name="Genome Announc.">
        <title>Genome sequence of the AIDS-associated pathogen Penicillium marneffei (ATCC18224) and its near taxonomic relative Talaromyces stipitatus (ATCC10500).</title>
        <authorList>
            <person name="Nierman W.C."/>
            <person name="Fedorova-Abrams N.D."/>
            <person name="Andrianopoulos A."/>
        </authorList>
    </citation>
    <scope>NUCLEOTIDE SEQUENCE [LARGE SCALE GENOMIC DNA]</scope>
    <source>
        <strain evidence="5">ATCC 10500 / CBS 375.48 / QM 6759 / NRRL 1006</strain>
    </source>
</reference>
<feature type="compositionally biased region" description="Acidic residues" evidence="2">
    <location>
        <begin position="300"/>
        <end position="321"/>
    </location>
</feature>
<dbReference type="HOGENOM" id="CLU_039188_0_0_1"/>
<evidence type="ECO:0000256" key="2">
    <source>
        <dbReference type="SAM" id="MobiDB-lite"/>
    </source>
</evidence>
<dbReference type="Proteomes" id="UP000001745">
    <property type="component" value="Unassembled WGS sequence"/>
</dbReference>
<evidence type="ECO:0000259" key="3">
    <source>
        <dbReference type="Pfam" id="PF05004"/>
    </source>
</evidence>
<dbReference type="InterPro" id="IPR039777">
    <property type="entry name" value="IFRD"/>
</dbReference>
<dbReference type="Pfam" id="PF05004">
    <property type="entry name" value="IFRD"/>
    <property type="match status" value="1"/>
</dbReference>
<dbReference type="OMA" id="HISGRHI"/>
<dbReference type="InterPro" id="IPR007701">
    <property type="entry name" value="Interferon-rel_develop_reg_N"/>
</dbReference>
<dbReference type="GeneID" id="8102911"/>
<feature type="compositionally biased region" description="Basic and acidic residues" evidence="2">
    <location>
        <begin position="1"/>
        <end position="14"/>
    </location>
</feature>
<accession>B8MNH6</accession>
<feature type="compositionally biased region" description="Low complexity" evidence="2">
    <location>
        <begin position="27"/>
        <end position="51"/>
    </location>
</feature>
<dbReference type="InParanoid" id="B8MNH6"/>
<dbReference type="InterPro" id="IPR011989">
    <property type="entry name" value="ARM-like"/>
</dbReference>
<dbReference type="STRING" id="441959.B8MNH6"/>
<organism evidence="4 5">
    <name type="scientific">Talaromyces stipitatus (strain ATCC 10500 / CBS 375.48 / QM 6759 / NRRL 1006)</name>
    <name type="common">Penicillium stipitatum</name>
    <dbReference type="NCBI Taxonomy" id="441959"/>
    <lineage>
        <taxon>Eukaryota</taxon>
        <taxon>Fungi</taxon>
        <taxon>Dikarya</taxon>
        <taxon>Ascomycota</taxon>
        <taxon>Pezizomycotina</taxon>
        <taxon>Eurotiomycetes</taxon>
        <taxon>Eurotiomycetidae</taxon>
        <taxon>Eurotiales</taxon>
        <taxon>Trichocomaceae</taxon>
        <taxon>Talaromyces</taxon>
        <taxon>Talaromyces sect. Talaromyces</taxon>
    </lineage>
</organism>
<dbReference type="SUPFAM" id="SSF48371">
    <property type="entry name" value="ARM repeat"/>
    <property type="match status" value="1"/>
</dbReference>
<dbReference type="PANTHER" id="PTHR12354">
    <property type="entry name" value="INTERFERON-RELATED DEVELOPMENTAL REGULATOR"/>
    <property type="match status" value="1"/>
</dbReference>
<name>B8MNH6_TALSN</name>
<evidence type="ECO:0000313" key="5">
    <source>
        <dbReference type="Proteomes" id="UP000001745"/>
    </source>
</evidence>
<gene>
    <name evidence="4" type="ORF">TSTA_102920</name>
</gene>
<keyword evidence="5" id="KW-1185">Reference proteome</keyword>
<dbReference type="PANTHER" id="PTHR12354:SF1">
    <property type="entry name" value="INTERFERON-RELATED DEVELOPMENTAL REGULATOR 1"/>
    <property type="match status" value="1"/>
</dbReference>
<sequence>MHDLRRQALLESRKTVSRKAASREASRSNSRVVSAQTSRQNSRQSSRAASRYPSDEEDEGNLSDETGTWSTSSLDDLAENPESDNADWPEELADCIQDILDRKRSSVQGREEALSSFCRLSKFHYVEEEIRNHIQDLLAAFSRSIKYESSVRESVLALKALEFLAVTAYDDTIYDAVESLLTRTIRDSTSGLIKVAAINCLGTCAYFGGTSEEAKMDQMEMLLDIVASDGQSIDASDDAAVVTVALQQWGFLATDIEDLEGESEEVVEIMIEQLASADSNVQIAAGENIALLYEKSYTPQEEEDESDEDEDNEDEEDEEDIPGSSGPKLIKRYTPYHDTYQLERILASLATVSGKRISKKDKKSLHTNFASILTTVENPRLGPMYSKAINQNTNRQYGSKRQVKVGSEGVMNIDRWWKWLRLASLRRVLQGGFMEHYFQGNRAVLDALPVMLRDARRTNADRGGHKKAARMRNSTKRMILEEDSL</sequence>
<evidence type="ECO:0000256" key="1">
    <source>
        <dbReference type="ARBA" id="ARBA00008828"/>
    </source>
</evidence>
<feature type="compositionally biased region" description="Acidic residues" evidence="2">
    <location>
        <begin position="76"/>
        <end position="88"/>
    </location>
</feature>
<dbReference type="VEuPathDB" id="FungiDB:TSTA_102920"/>
<dbReference type="RefSeq" id="XP_002486303.1">
    <property type="nucleotide sequence ID" value="XM_002486258.1"/>
</dbReference>